<dbReference type="Proteomes" id="UP000631114">
    <property type="component" value="Unassembled WGS sequence"/>
</dbReference>
<dbReference type="AlphaFoldDB" id="A0A835LVI4"/>
<sequence length="80" mass="9178">MNTTIIDEVGIPEFRLPLSMIGCWEHHRGSCGGELVHLRDWHEYPRWKPQNLARRSFKFGTEGVDLLSVISGALSCKLHF</sequence>
<gene>
    <name evidence="1" type="ORF">IFM89_026160</name>
</gene>
<keyword evidence="2" id="KW-1185">Reference proteome</keyword>
<comment type="caution">
    <text evidence="1">The sequence shown here is derived from an EMBL/GenBank/DDBJ whole genome shotgun (WGS) entry which is preliminary data.</text>
</comment>
<organism evidence="1 2">
    <name type="scientific">Coptis chinensis</name>
    <dbReference type="NCBI Taxonomy" id="261450"/>
    <lineage>
        <taxon>Eukaryota</taxon>
        <taxon>Viridiplantae</taxon>
        <taxon>Streptophyta</taxon>
        <taxon>Embryophyta</taxon>
        <taxon>Tracheophyta</taxon>
        <taxon>Spermatophyta</taxon>
        <taxon>Magnoliopsida</taxon>
        <taxon>Ranunculales</taxon>
        <taxon>Ranunculaceae</taxon>
        <taxon>Coptidoideae</taxon>
        <taxon>Coptis</taxon>
    </lineage>
</organism>
<accession>A0A835LVI4</accession>
<proteinExistence type="predicted"/>
<reference evidence="1 2" key="1">
    <citation type="submission" date="2020-10" db="EMBL/GenBank/DDBJ databases">
        <title>The Coptis chinensis genome and diversification of protoberbering-type alkaloids.</title>
        <authorList>
            <person name="Wang B."/>
            <person name="Shu S."/>
            <person name="Song C."/>
            <person name="Liu Y."/>
        </authorList>
    </citation>
    <scope>NUCLEOTIDE SEQUENCE [LARGE SCALE GENOMIC DNA]</scope>
    <source>
        <strain evidence="1">HL-2020</strain>
        <tissue evidence="1">Leaf</tissue>
    </source>
</reference>
<name>A0A835LVI4_9MAGN</name>
<dbReference type="EMBL" id="JADFTS010000005">
    <property type="protein sequence ID" value="KAF9606547.1"/>
    <property type="molecule type" value="Genomic_DNA"/>
</dbReference>
<evidence type="ECO:0000313" key="2">
    <source>
        <dbReference type="Proteomes" id="UP000631114"/>
    </source>
</evidence>
<protein>
    <submittedName>
        <fullName evidence="1">Uncharacterized protein</fullName>
    </submittedName>
</protein>
<dbReference type="OrthoDB" id="1427786at2759"/>
<evidence type="ECO:0000313" key="1">
    <source>
        <dbReference type="EMBL" id="KAF9606547.1"/>
    </source>
</evidence>